<dbReference type="InterPro" id="IPR029016">
    <property type="entry name" value="GAF-like_dom_sf"/>
</dbReference>
<dbReference type="Proteomes" id="UP000198660">
    <property type="component" value="Unassembled WGS sequence"/>
</dbReference>
<evidence type="ECO:0000313" key="3">
    <source>
        <dbReference type="EMBL" id="SFS51025.1"/>
    </source>
</evidence>
<proteinExistence type="predicted"/>
<sequence length="265" mass="29679">MDAAFIFKIIIDKPWLAYTLLGFCMLLSLIILWRAKNGDSLSFLGLHLQSDKGRNQLENRYTHMREESKQKSYVIQSLTTLAAEIGELIALYDQKIDSTHLENQRRHIYTFLLSCVVAVMAGKKANNPKVCIFIDAGEGNLRVHEAATHSPSGMRKLRLSIADSAAGYTYHTGEIFFSGQIHTPGSRFRVHPKAQTMYNSLICVPIKLGEKVLGVLSVTGDEERSYTEGEKEILNAFASVVSPLLARELQYKPTFAFPSKESFST</sequence>
<protein>
    <submittedName>
        <fullName evidence="3">GAF domain-containing protein</fullName>
    </submittedName>
</protein>
<evidence type="ECO:0000313" key="4">
    <source>
        <dbReference type="Proteomes" id="UP000198660"/>
    </source>
</evidence>
<dbReference type="AlphaFoldDB" id="A0A1I6QFA9"/>
<keyword evidence="1" id="KW-0812">Transmembrane</keyword>
<dbReference type="RefSeq" id="WP_091834763.1">
    <property type="nucleotide sequence ID" value="NZ_FPAA01000003.1"/>
</dbReference>
<feature type="domain" description="GAF" evidence="2">
    <location>
        <begin position="137"/>
        <end position="242"/>
    </location>
</feature>
<keyword evidence="4" id="KW-1185">Reference proteome</keyword>
<dbReference type="InterPro" id="IPR003018">
    <property type="entry name" value="GAF"/>
</dbReference>
<dbReference type="EMBL" id="FPAA01000003">
    <property type="protein sequence ID" value="SFS51025.1"/>
    <property type="molecule type" value="Genomic_DNA"/>
</dbReference>
<gene>
    <name evidence="3" type="ORF">SAMN05444972_103111</name>
</gene>
<accession>A0A1I6QFA9</accession>
<organism evidence="3 4">
    <name type="scientific">Marininema halotolerans</name>
    <dbReference type="NCBI Taxonomy" id="1155944"/>
    <lineage>
        <taxon>Bacteria</taxon>
        <taxon>Bacillati</taxon>
        <taxon>Bacillota</taxon>
        <taxon>Bacilli</taxon>
        <taxon>Bacillales</taxon>
        <taxon>Thermoactinomycetaceae</taxon>
        <taxon>Marininema</taxon>
    </lineage>
</organism>
<feature type="transmembrane region" description="Helical" evidence="1">
    <location>
        <begin position="15"/>
        <end position="33"/>
    </location>
</feature>
<keyword evidence="1" id="KW-0472">Membrane</keyword>
<dbReference type="Gene3D" id="3.30.450.40">
    <property type="match status" value="1"/>
</dbReference>
<name>A0A1I6QFA9_9BACL</name>
<dbReference type="SUPFAM" id="SSF55781">
    <property type="entry name" value="GAF domain-like"/>
    <property type="match status" value="1"/>
</dbReference>
<dbReference type="Pfam" id="PF13185">
    <property type="entry name" value="GAF_2"/>
    <property type="match status" value="1"/>
</dbReference>
<evidence type="ECO:0000259" key="2">
    <source>
        <dbReference type="Pfam" id="PF13185"/>
    </source>
</evidence>
<evidence type="ECO:0000256" key="1">
    <source>
        <dbReference type="SAM" id="Phobius"/>
    </source>
</evidence>
<keyword evidence="1" id="KW-1133">Transmembrane helix</keyword>
<reference evidence="4" key="1">
    <citation type="submission" date="2016-10" db="EMBL/GenBank/DDBJ databases">
        <authorList>
            <person name="Varghese N."/>
            <person name="Submissions S."/>
        </authorList>
    </citation>
    <scope>NUCLEOTIDE SEQUENCE [LARGE SCALE GENOMIC DNA]</scope>
    <source>
        <strain evidence="4">DSM 45789</strain>
    </source>
</reference>